<evidence type="ECO:0000256" key="1">
    <source>
        <dbReference type="ARBA" id="ARBA00004442"/>
    </source>
</evidence>
<keyword evidence="3" id="KW-0472">Membrane</keyword>
<sequence>MKHKLITGITVFVVTLLSGACSDFLEQPEGSLITIDSVFNNPDNAMQVLFQVYGTCITDGFPTGANGNGLTDAACGNGLMMTICDEGDQKNTWAWSYKYKAGTWGPSNQNEFDYGAKVQGMRNACIFIENAEFVPHVSTGKYVWNNDLKNQTIAEAKYLLATMHYESMIRFGGIPIINSVPRVEFVDDDGITKAVVVPLAYRRSLEATYKFIVQCCDEAIPHLPDTYPDGDMGRVNKGAALALKANTLLWIASPAYNTTTPKVSFGDGRDSLLCLGYNDPDLWRQAADASKAVLDWASAYGYQLLDDEGLGKSDSYNYATGQAKDSRNKEIILINHSQPGYKDGDNFNSQLSPIYWTYAGQTHSVPLNFIRFFRDKNGNDLEIPEEGSYPELKALLRNAEPRFHAIVWAPGFQFTKTTALDANGGRDTAKIMYQSAKGSTFIQSGPGKFAGEARGFYLKKFINFGGMRANVFWPVYRLAEFYLNYAEALNEVNPNDTKIVSALNAIRIRGGLPELKPGNATYDACFGNQSKMREYIKRERAIELFAEEHRPFDLRRWGDAEDYMQGDFTALYLYQNGSGVYQAPASSWTTARRLENDTYLSFYKTVFETRIWENKMYYYPFPQAEVNKGFLVQNPQW</sequence>
<keyword evidence="4" id="KW-0998">Cell outer membrane</keyword>
<gene>
    <name evidence="6" type="ORF">SDC9_59437</name>
</gene>
<reference evidence="6" key="1">
    <citation type="submission" date="2019-08" db="EMBL/GenBank/DDBJ databases">
        <authorList>
            <person name="Kucharzyk K."/>
            <person name="Murdoch R.W."/>
            <person name="Higgins S."/>
            <person name="Loffler F."/>
        </authorList>
    </citation>
    <scope>NUCLEOTIDE SEQUENCE</scope>
</reference>
<feature type="domain" description="RagB/SusD" evidence="5">
    <location>
        <begin position="340"/>
        <end position="637"/>
    </location>
</feature>
<evidence type="ECO:0000313" key="6">
    <source>
        <dbReference type="EMBL" id="MPM13082.1"/>
    </source>
</evidence>
<dbReference type="EMBL" id="VSSQ01002064">
    <property type="protein sequence ID" value="MPM13082.1"/>
    <property type="molecule type" value="Genomic_DNA"/>
</dbReference>
<organism evidence="6">
    <name type="scientific">bioreactor metagenome</name>
    <dbReference type="NCBI Taxonomy" id="1076179"/>
    <lineage>
        <taxon>unclassified sequences</taxon>
        <taxon>metagenomes</taxon>
        <taxon>ecological metagenomes</taxon>
    </lineage>
</organism>
<proteinExistence type="predicted"/>
<dbReference type="AlphaFoldDB" id="A0A644XA68"/>
<comment type="subcellular location">
    <subcellularLocation>
        <location evidence="1">Cell outer membrane</location>
    </subcellularLocation>
</comment>
<dbReference type="InterPro" id="IPR012944">
    <property type="entry name" value="SusD_RagB_dom"/>
</dbReference>
<keyword evidence="2" id="KW-0732">Signal</keyword>
<evidence type="ECO:0000259" key="5">
    <source>
        <dbReference type="Pfam" id="PF07980"/>
    </source>
</evidence>
<evidence type="ECO:0000256" key="4">
    <source>
        <dbReference type="ARBA" id="ARBA00023237"/>
    </source>
</evidence>
<evidence type="ECO:0000256" key="3">
    <source>
        <dbReference type="ARBA" id="ARBA00023136"/>
    </source>
</evidence>
<dbReference type="GO" id="GO:0009279">
    <property type="term" value="C:cell outer membrane"/>
    <property type="evidence" value="ECO:0007669"/>
    <property type="project" value="UniProtKB-SubCell"/>
</dbReference>
<dbReference type="Gene3D" id="1.25.40.390">
    <property type="match status" value="1"/>
</dbReference>
<dbReference type="PROSITE" id="PS51257">
    <property type="entry name" value="PROKAR_LIPOPROTEIN"/>
    <property type="match status" value="1"/>
</dbReference>
<evidence type="ECO:0000256" key="2">
    <source>
        <dbReference type="ARBA" id="ARBA00022729"/>
    </source>
</evidence>
<dbReference type="SUPFAM" id="SSF48452">
    <property type="entry name" value="TPR-like"/>
    <property type="match status" value="1"/>
</dbReference>
<dbReference type="Pfam" id="PF07980">
    <property type="entry name" value="SusD_RagB"/>
    <property type="match status" value="1"/>
</dbReference>
<accession>A0A644XA68</accession>
<protein>
    <recommendedName>
        <fullName evidence="5">RagB/SusD domain-containing protein</fullName>
    </recommendedName>
</protein>
<dbReference type="InterPro" id="IPR011990">
    <property type="entry name" value="TPR-like_helical_dom_sf"/>
</dbReference>
<comment type="caution">
    <text evidence="6">The sequence shown here is derived from an EMBL/GenBank/DDBJ whole genome shotgun (WGS) entry which is preliminary data.</text>
</comment>
<name>A0A644XA68_9ZZZZ</name>